<dbReference type="EMBL" id="FOKA01000008">
    <property type="protein sequence ID" value="SFB15581.1"/>
    <property type="molecule type" value="Genomic_DNA"/>
</dbReference>
<evidence type="ECO:0000313" key="3">
    <source>
        <dbReference type="EMBL" id="SFB15581.1"/>
    </source>
</evidence>
<feature type="transmembrane region" description="Helical" evidence="2">
    <location>
        <begin position="140"/>
        <end position="159"/>
    </location>
</feature>
<gene>
    <name evidence="3" type="ORF">SAMN05421867_108104</name>
</gene>
<organism evidence="3 4">
    <name type="scientific">Cellulomonas marina</name>
    <dbReference type="NCBI Taxonomy" id="988821"/>
    <lineage>
        <taxon>Bacteria</taxon>
        <taxon>Bacillati</taxon>
        <taxon>Actinomycetota</taxon>
        <taxon>Actinomycetes</taxon>
        <taxon>Micrococcales</taxon>
        <taxon>Cellulomonadaceae</taxon>
        <taxon>Cellulomonas</taxon>
    </lineage>
</organism>
<dbReference type="NCBIfam" id="NF038065">
    <property type="entry name" value="Pr6Pr"/>
    <property type="match status" value="1"/>
</dbReference>
<sequence>MRTARALHLVVALVALTGVAIELVTALVEGPGTAPTHPERVVRLFSYFTILSNVLTGLVHTRLAVRPDHDGRVFRVLHLDALLCIAVTGIVYHAVLAGLRELTPSGALADLLLHTVAPVGAVLTWALVGPRPRTSTRTVPLAVVPPLLWIGWTFLHGTWDGWYPYPFLDVAELGLGRALLNTGAVAVVFLLLAGGVRLLERVLPAAPRGGRGPHDAPRPVGASAGPPRM</sequence>
<dbReference type="RefSeq" id="WP_203708659.1">
    <property type="nucleotide sequence ID" value="NZ_BONM01000001.1"/>
</dbReference>
<accession>A0A1I0YQU8</accession>
<keyword evidence="2" id="KW-1133">Transmembrane helix</keyword>
<name>A0A1I0YQU8_9CELL</name>
<reference evidence="3 4" key="1">
    <citation type="submission" date="2016-10" db="EMBL/GenBank/DDBJ databases">
        <authorList>
            <person name="de Groot N.N."/>
        </authorList>
    </citation>
    <scope>NUCLEOTIDE SEQUENCE [LARGE SCALE GENOMIC DNA]</scope>
    <source>
        <strain evidence="3 4">CGMCC 4.6945</strain>
    </source>
</reference>
<keyword evidence="4" id="KW-1185">Reference proteome</keyword>
<dbReference type="Proteomes" id="UP000199012">
    <property type="component" value="Unassembled WGS sequence"/>
</dbReference>
<evidence type="ECO:0000256" key="2">
    <source>
        <dbReference type="SAM" id="Phobius"/>
    </source>
</evidence>
<feature type="transmembrane region" description="Helical" evidence="2">
    <location>
        <begin position="179"/>
        <end position="199"/>
    </location>
</feature>
<feature type="transmembrane region" description="Helical" evidence="2">
    <location>
        <begin position="111"/>
        <end position="128"/>
    </location>
</feature>
<protein>
    <submittedName>
        <fullName evidence="3">FAR-17a/AIG1-like protein</fullName>
    </submittedName>
</protein>
<keyword evidence="2" id="KW-0472">Membrane</keyword>
<proteinExistence type="predicted"/>
<evidence type="ECO:0000313" key="4">
    <source>
        <dbReference type="Proteomes" id="UP000199012"/>
    </source>
</evidence>
<dbReference type="STRING" id="988821.SAMN05421867_108104"/>
<dbReference type="InterPro" id="IPR049713">
    <property type="entry name" value="Pr6Pr-like"/>
</dbReference>
<feature type="transmembrane region" description="Helical" evidence="2">
    <location>
        <begin position="77"/>
        <end position="99"/>
    </location>
</feature>
<keyword evidence="2" id="KW-0812">Transmembrane</keyword>
<dbReference type="AlphaFoldDB" id="A0A1I0YQU8"/>
<feature type="region of interest" description="Disordered" evidence="1">
    <location>
        <begin position="208"/>
        <end position="229"/>
    </location>
</feature>
<evidence type="ECO:0000256" key="1">
    <source>
        <dbReference type="SAM" id="MobiDB-lite"/>
    </source>
</evidence>
<feature type="transmembrane region" description="Helical" evidence="2">
    <location>
        <begin position="44"/>
        <end position="65"/>
    </location>
</feature>